<dbReference type="Proteomes" id="UP001208570">
    <property type="component" value="Unassembled WGS sequence"/>
</dbReference>
<dbReference type="PANTHER" id="PTHR16095">
    <property type="entry name" value="TRANSMEMBRANE PROTEIN 143 FAMILY MEMBER"/>
    <property type="match status" value="1"/>
</dbReference>
<gene>
    <name evidence="2" type="ORF">LSH36_418g02098</name>
</gene>
<name>A0AAD9JBQ1_9ANNE</name>
<organism evidence="2 3">
    <name type="scientific">Paralvinella palmiformis</name>
    <dbReference type="NCBI Taxonomy" id="53620"/>
    <lineage>
        <taxon>Eukaryota</taxon>
        <taxon>Metazoa</taxon>
        <taxon>Spiralia</taxon>
        <taxon>Lophotrochozoa</taxon>
        <taxon>Annelida</taxon>
        <taxon>Polychaeta</taxon>
        <taxon>Sedentaria</taxon>
        <taxon>Canalipalpata</taxon>
        <taxon>Terebellida</taxon>
        <taxon>Terebelliformia</taxon>
        <taxon>Alvinellidae</taxon>
        <taxon>Paralvinella</taxon>
    </lineage>
</organism>
<reference evidence="2" key="1">
    <citation type="journal article" date="2023" name="Mol. Biol. Evol.">
        <title>Third-Generation Sequencing Reveals the Adaptive Role of the Epigenome in Three Deep-Sea Polychaetes.</title>
        <authorList>
            <person name="Perez M."/>
            <person name="Aroh O."/>
            <person name="Sun Y."/>
            <person name="Lan Y."/>
            <person name="Juniper S.K."/>
            <person name="Young C.R."/>
            <person name="Angers B."/>
            <person name="Qian P.Y."/>
        </authorList>
    </citation>
    <scope>NUCLEOTIDE SEQUENCE</scope>
    <source>
        <strain evidence="2">P08H-3</strain>
    </source>
</reference>
<evidence type="ECO:0000313" key="2">
    <source>
        <dbReference type="EMBL" id="KAK2150214.1"/>
    </source>
</evidence>
<protein>
    <submittedName>
        <fullName evidence="2">Uncharacterized protein</fullName>
    </submittedName>
</protein>
<keyword evidence="1" id="KW-0597">Phosphoprotein</keyword>
<evidence type="ECO:0000256" key="1">
    <source>
        <dbReference type="ARBA" id="ARBA00022553"/>
    </source>
</evidence>
<dbReference type="PANTHER" id="PTHR16095:SF11">
    <property type="entry name" value="TRANSMEMBRANE PROTEIN 143"/>
    <property type="match status" value="1"/>
</dbReference>
<dbReference type="AlphaFoldDB" id="A0AAD9JBQ1"/>
<proteinExistence type="predicted"/>
<dbReference type="EMBL" id="JAODUP010000418">
    <property type="protein sequence ID" value="KAK2150214.1"/>
    <property type="molecule type" value="Genomic_DNA"/>
</dbReference>
<evidence type="ECO:0000313" key="3">
    <source>
        <dbReference type="Proteomes" id="UP001208570"/>
    </source>
</evidence>
<accession>A0AAD9JBQ1</accession>
<comment type="caution">
    <text evidence="2">The sequence shown here is derived from an EMBL/GenBank/DDBJ whole genome shotgun (WGS) entry which is preliminary data.</text>
</comment>
<keyword evidence="3" id="KW-1185">Reference proteome</keyword>
<sequence>MAKMASILIRRGGPVLQMFYDRFPSKVLLCRIPEVVNDNCTLHRQVRHVVSIVSPPSKTKKTVLPHGRVADYPKEKYIPIMRRSLVRHLLEEGNFLTKEELQKFDSFTLSLDSAILNKYHNVLQQLKLLFDPINPDKDTVVTRSLNRKERLDNEFWLLQKLAVILEKANFRELPRSEVERALSEHQTRDGVMVSVEVNKYDVIRYWVLGRENPVEEPTLVEQLISAISQRPLPKTGNEYYKQVIVAVRLKRDDKLMLKAFKEVPISALEQLLPGWQSQNAKI</sequence>